<evidence type="ECO:0000313" key="3">
    <source>
        <dbReference type="Proteomes" id="UP000007803"/>
    </source>
</evidence>
<evidence type="ECO:0000256" key="1">
    <source>
        <dbReference type="SAM" id="Phobius"/>
    </source>
</evidence>
<keyword evidence="3" id="KW-1185">Reference proteome</keyword>
<keyword evidence="1" id="KW-0812">Transmembrane</keyword>
<evidence type="ECO:0000313" key="2">
    <source>
        <dbReference type="EMBL" id="ADN08324.1"/>
    </source>
</evidence>
<dbReference type="RefSeq" id="WP_013326080.1">
    <property type="nucleotide sequence ID" value="NC_014506.1"/>
</dbReference>
<keyword evidence="1" id="KW-1133">Transmembrane helix</keyword>
<dbReference type="EMBL" id="CP002205">
    <property type="protein sequence ID" value="ADN08324.1"/>
    <property type="molecule type" value="Genomic_DNA"/>
</dbReference>
<protein>
    <submittedName>
        <fullName evidence="2">Uncharacterized protein</fullName>
    </submittedName>
</protein>
<name>E0UU15_SULAO</name>
<reference evidence="3" key="1">
    <citation type="journal article" date="2010" name="Stand. Genomic Sci.">
        <title>Complete genome sequence of Sulfurimonas autotrophica type strain (OK10).</title>
        <authorList>
            <person name="Sikorski J."/>
            <person name="Munk C."/>
            <person name="Lapidus A."/>
            <person name="Djao O."/>
            <person name="Lucas S."/>
            <person name="Glavina Del Rio T."/>
            <person name="Nolan M."/>
            <person name="Tice H."/>
            <person name="Han C."/>
            <person name="Cheng J."/>
            <person name="Tapia R."/>
            <person name="Goodwin L."/>
            <person name="Pitluck S."/>
            <person name="Liolios K."/>
            <person name="Ivanova N."/>
            <person name="Mavromatis K."/>
            <person name="Mikhailova N."/>
            <person name="Pati A."/>
            <person name="Sims D."/>
            <person name="Meincke L."/>
            <person name="Brettin T."/>
            <person name="Detter J."/>
            <person name="Chen A."/>
            <person name="Palaniappan K."/>
            <person name="Land M."/>
            <person name="Hauser L."/>
            <person name="Chang Y."/>
            <person name="Jeffries C."/>
            <person name="Rohde M."/>
            <person name="Lang E."/>
            <person name="Spring S."/>
            <person name="Goker M."/>
            <person name="Woyke T."/>
            <person name="Bristow J."/>
            <person name="Eisen J."/>
            <person name="Markowitz V."/>
            <person name="Hugenholtz P."/>
            <person name="Kyrpides N."/>
            <person name="Klenk H."/>
        </authorList>
    </citation>
    <scope>NUCLEOTIDE SEQUENCE [LARGE SCALE GENOMIC DNA]</scope>
    <source>
        <strain evidence="3">ATCC BAA-671 / DSM 16294 / JCM 11897 / OK10</strain>
    </source>
</reference>
<feature type="transmembrane region" description="Helical" evidence="1">
    <location>
        <begin position="7"/>
        <end position="26"/>
    </location>
</feature>
<organism evidence="2 3">
    <name type="scientific">Sulfurimonas autotrophica (strain ATCC BAA-671 / DSM 16294 / JCM 11897 / OK10)</name>
    <dbReference type="NCBI Taxonomy" id="563040"/>
    <lineage>
        <taxon>Bacteria</taxon>
        <taxon>Pseudomonadati</taxon>
        <taxon>Campylobacterota</taxon>
        <taxon>Epsilonproteobacteria</taxon>
        <taxon>Campylobacterales</taxon>
        <taxon>Sulfurimonadaceae</taxon>
        <taxon>Sulfurimonas</taxon>
    </lineage>
</organism>
<dbReference type="STRING" id="563040.Saut_0275"/>
<dbReference type="HOGENOM" id="CLU_1467483_0_0_7"/>
<gene>
    <name evidence="2" type="ordered locus">Saut_0275</name>
</gene>
<dbReference type="KEGG" id="sua:Saut_0275"/>
<accession>E0UU15</accession>
<dbReference type="AlphaFoldDB" id="E0UU15"/>
<proteinExistence type="predicted"/>
<dbReference type="Proteomes" id="UP000007803">
    <property type="component" value="Chromosome"/>
</dbReference>
<keyword evidence="1" id="KW-0472">Membrane</keyword>
<sequence length="184" mass="21604">MKNKITYLLYGFVCLVVVLLAFNQYGNSKRTTVGKSVKPFNTNIVKMYQEQFDTNSSFGYLWGIKNEEKKSDTNTTENVKDENSTELVVTQEKSKICIDKNCYRFLGFYYKAGVPYISFYSKTFKKGLQDFKLHQMLDKTLYIKEIKHNSLFLADKNSSREWQFQLFDVNVTKYKPKDSNETDI</sequence>